<reference evidence="3 4" key="1">
    <citation type="journal article" date="2016" name="Mol. Biol. Evol.">
        <title>Comparative Genomics of Early-Diverging Mushroom-Forming Fungi Provides Insights into the Origins of Lignocellulose Decay Capabilities.</title>
        <authorList>
            <person name="Nagy L.G."/>
            <person name="Riley R."/>
            <person name="Tritt A."/>
            <person name="Adam C."/>
            <person name="Daum C."/>
            <person name="Floudas D."/>
            <person name="Sun H."/>
            <person name="Yadav J.S."/>
            <person name="Pangilinan J."/>
            <person name="Larsson K.H."/>
            <person name="Matsuura K."/>
            <person name="Barry K."/>
            <person name="Labutti K."/>
            <person name="Kuo R."/>
            <person name="Ohm R.A."/>
            <person name="Bhattacharya S.S."/>
            <person name="Shirouzu T."/>
            <person name="Yoshinaga Y."/>
            <person name="Martin F.M."/>
            <person name="Grigoriev I.V."/>
            <person name="Hibbett D.S."/>
        </authorList>
    </citation>
    <scope>NUCLEOTIDE SEQUENCE [LARGE SCALE GENOMIC DNA]</scope>
    <source>
        <strain evidence="3 4">TUFC12733</strain>
    </source>
</reference>
<sequence>MSEPPKFWPFPPTHGKGPRKDLRERRAKHPLLFRVEDEYSQTRDDAGSRVAKLPFDAEAGINFDTAFHHMDWSSHKASPLLSCTESPRWAFWEGNSRFLGTGDRFRESKEPVLFIIDQSQLTAGAEDALPILRSADWTTDGSWSDDLADKLRKYRNCANMSQEFFVPGSIPKQAILSVVDMRGKEFCDALEALYEGLSWDEDVVGDSFREAWSSQVESWKTGPALDKIELGKRAARLAIVMLHKLWACTWTNGSVSVRDARLEHARIHTYYLAEQILLDMFFFLEHTVVFQGINTCLREKKNECMNLWRDAHPRVSPRVSAYSADVDTLTNTPINDWYH</sequence>
<proteinExistence type="predicted"/>
<evidence type="ECO:0000313" key="3">
    <source>
        <dbReference type="EMBL" id="KZO95139.1"/>
    </source>
</evidence>
<dbReference type="AlphaFoldDB" id="A0A167KY96"/>
<accession>A0A167KY96</accession>
<feature type="region of interest" description="Disordered" evidence="1">
    <location>
        <begin position="1"/>
        <end position="25"/>
    </location>
</feature>
<dbReference type="InterPro" id="IPR056009">
    <property type="entry name" value="DUF7587"/>
</dbReference>
<name>A0A167KY96_CALVF</name>
<dbReference type="EMBL" id="KV417290">
    <property type="protein sequence ID" value="KZO95139.1"/>
    <property type="molecule type" value="Genomic_DNA"/>
</dbReference>
<protein>
    <recommendedName>
        <fullName evidence="2">DUF7587 domain-containing protein</fullName>
    </recommendedName>
</protein>
<dbReference type="OrthoDB" id="3401326at2759"/>
<dbReference type="STRING" id="1330018.A0A167KY96"/>
<evidence type="ECO:0000256" key="1">
    <source>
        <dbReference type="SAM" id="MobiDB-lite"/>
    </source>
</evidence>
<evidence type="ECO:0000313" key="4">
    <source>
        <dbReference type="Proteomes" id="UP000076738"/>
    </source>
</evidence>
<feature type="compositionally biased region" description="Pro residues" evidence="1">
    <location>
        <begin position="1"/>
        <end position="12"/>
    </location>
</feature>
<organism evidence="3 4">
    <name type="scientific">Calocera viscosa (strain TUFC12733)</name>
    <dbReference type="NCBI Taxonomy" id="1330018"/>
    <lineage>
        <taxon>Eukaryota</taxon>
        <taxon>Fungi</taxon>
        <taxon>Dikarya</taxon>
        <taxon>Basidiomycota</taxon>
        <taxon>Agaricomycotina</taxon>
        <taxon>Dacrymycetes</taxon>
        <taxon>Dacrymycetales</taxon>
        <taxon>Dacrymycetaceae</taxon>
        <taxon>Calocera</taxon>
    </lineage>
</organism>
<feature type="domain" description="DUF7587" evidence="2">
    <location>
        <begin position="28"/>
        <end position="181"/>
    </location>
</feature>
<gene>
    <name evidence="3" type="ORF">CALVIDRAFT_555847</name>
</gene>
<evidence type="ECO:0000259" key="2">
    <source>
        <dbReference type="Pfam" id="PF24494"/>
    </source>
</evidence>
<dbReference type="Pfam" id="PF24494">
    <property type="entry name" value="DUF7587"/>
    <property type="match status" value="1"/>
</dbReference>
<keyword evidence="4" id="KW-1185">Reference proteome</keyword>
<dbReference type="Proteomes" id="UP000076738">
    <property type="component" value="Unassembled WGS sequence"/>
</dbReference>